<feature type="domain" description="SP-RING-type" evidence="13">
    <location>
        <begin position="349"/>
        <end position="432"/>
    </location>
</feature>
<dbReference type="InterPro" id="IPR011011">
    <property type="entry name" value="Znf_FYVE_PHD"/>
</dbReference>
<dbReference type="SUPFAM" id="SSF57903">
    <property type="entry name" value="FYVE/PHD zinc finger"/>
    <property type="match status" value="1"/>
</dbReference>
<name>A0AB32WYL6_THECC</name>
<dbReference type="GO" id="GO:0005634">
    <property type="term" value="C:nucleus"/>
    <property type="evidence" value="ECO:0007669"/>
    <property type="project" value="UniProtKB-SubCell"/>
</dbReference>
<dbReference type="Gene3D" id="3.30.40.10">
    <property type="entry name" value="Zinc/RING finger domain, C3HC4 (zinc finger)"/>
    <property type="match status" value="2"/>
</dbReference>
<dbReference type="KEGG" id="tcc:18586359"/>
<dbReference type="GO" id="GO:0019789">
    <property type="term" value="F:SUMO transferase activity"/>
    <property type="evidence" value="ECO:0007669"/>
    <property type="project" value="UniProtKB-ARBA"/>
</dbReference>
<dbReference type="Gramene" id="Tc10v2_t005710.1">
    <property type="protein sequence ID" value="Tc10v2_p005710.1"/>
    <property type="gene ID" value="Tc10v2_g005710"/>
</dbReference>
<dbReference type="RefSeq" id="XP_017984667.1">
    <property type="nucleotide sequence ID" value="XM_018129178.1"/>
</dbReference>
<keyword evidence="6 10" id="KW-0863">Zinc-finger</keyword>
<dbReference type="InterPro" id="IPR031141">
    <property type="entry name" value="SIZ1/2_SP-RING"/>
</dbReference>
<feature type="compositionally biased region" description="Basic and acidic residues" evidence="11">
    <location>
        <begin position="822"/>
        <end position="835"/>
    </location>
</feature>
<reference evidence="14" key="1">
    <citation type="journal article" date="1997" name="Nucleic Acids Res.">
        <title>tRNAscan-SE: a program for improved detection of transfer RNA genes in genomic sequence.</title>
        <authorList>
            <person name="Lowe T.M."/>
            <person name="Eddy S.R."/>
        </authorList>
    </citation>
    <scope>NUCLEOTIDE SEQUENCE [LARGE SCALE GENOMIC DNA]</scope>
    <source>
        <strain evidence="14">r\B97-61/B2</strain>
    </source>
</reference>
<keyword evidence="4" id="KW-0808">Transferase</keyword>
<reference evidence="15 16" key="2">
    <citation type="submission" date="2025-04" db="UniProtKB">
        <authorList>
            <consortium name="RefSeq"/>
        </authorList>
    </citation>
    <scope>IDENTIFICATION</scope>
</reference>
<evidence type="ECO:0000256" key="4">
    <source>
        <dbReference type="ARBA" id="ARBA00022679"/>
    </source>
</evidence>
<dbReference type="InterPro" id="IPR001965">
    <property type="entry name" value="Znf_PHD"/>
</dbReference>
<keyword evidence="5" id="KW-0479">Metal-binding</keyword>
<dbReference type="SMART" id="SM00513">
    <property type="entry name" value="SAP"/>
    <property type="match status" value="1"/>
</dbReference>
<organism evidence="14 16">
    <name type="scientific">Theobroma cacao</name>
    <name type="common">Cacao</name>
    <name type="synonym">Cocoa</name>
    <dbReference type="NCBI Taxonomy" id="3641"/>
    <lineage>
        <taxon>Eukaryota</taxon>
        <taxon>Viridiplantae</taxon>
        <taxon>Streptophyta</taxon>
        <taxon>Embryophyta</taxon>
        <taxon>Tracheophyta</taxon>
        <taxon>Spermatophyta</taxon>
        <taxon>Magnoliopsida</taxon>
        <taxon>eudicotyledons</taxon>
        <taxon>Gunneridae</taxon>
        <taxon>Pentapetalae</taxon>
        <taxon>rosids</taxon>
        <taxon>malvids</taxon>
        <taxon>Malvales</taxon>
        <taxon>Malvaceae</taxon>
        <taxon>Byttnerioideae</taxon>
        <taxon>Theobroma</taxon>
    </lineage>
</organism>
<evidence type="ECO:0000256" key="10">
    <source>
        <dbReference type="PROSITE-ProRule" id="PRU00452"/>
    </source>
</evidence>
<dbReference type="Gene3D" id="1.10.720.30">
    <property type="entry name" value="SAP domain"/>
    <property type="match status" value="1"/>
</dbReference>
<dbReference type="GeneID" id="18586359"/>
<evidence type="ECO:0000256" key="6">
    <source>
        <dbReference type="ARBA" id="ARBA00022771"/>
    </source>
</evidence>
<comment type="subcellular location">
    <subcellularLocation>
        <location evidence="1">Nucleus</location>
    </subcellularLocation>
</comment>
<dbReference type="PROSITE" id="PS01359">
    <property type="entry name" value="ZF_PHD_1"/>
    <property type="match status" value="1"/>
</dbReference>
<comment type="similarity">
    <text evidence="3">Belongs to the PIAS family.</text>
</comment>
<dbReference type="AlphaFoldDB" id="A0AB32WYL6"/>
<dbReference type="PANTHER" id="PTHR10782">
    <property type="entry name" value="ZINC FINGER MIZ DOMAIN-CONTAINING PROTEIN"/>
    <property type="match status" value="1"/>
</dbReference>
<evidence type="ECO:0000313" key="16">
    <source>
        <dbReference type="RefSeq" id="XP_017984668.1"/>
    </source>
</evidence>
<feature type="domain" description="SAP" evidence="12">
    <location>
        <begin position="11"/>
        <end position="45"/>
    </location>
</feature>
<comment type="pathway">
    <text evidence="2">Protein modification; protein sumoylation.</text>
</comment>
<evidence type="ECO:0000256" key="2">
    <source>
        <dbReference type="ARBA" id="ARBA00004718"/>
    </source>
</evidence>
<sequence>MDLLSTCRSQLAYFRIKELKDVLTQLGISKQGKKQDLMDRILGLISDEEVSSTHGSAKKKIIGKEGVAKLIDDAYRKMQIADESDLATRRQTSSLDICNVKHKVEAEDFSYSAVKICCPCGSSLHSDPMIQCIDPGCRVQQHVSCVIIPEKPMEVIPSVPAIFHCEMCRISRADPFCVTVAHLISPVKLIAANIPSDGTNPLLNVEKTFHLTKADSDSLQNTEYDIQAWCVLLNDNVSFRMQWPQYADLHVNGFAVRTLNRPGSQLLGANGRDDGALITLYVVEGINKISLSACDARSFCFGVRLVKRHTIEQVLGLIPKEADGESFKDALARVCRCVGGGMRTANEDSDSDLEVIADTITVNLRCPMSGSRIKVAGRFKPCVHMGCFDLETFVELNQRSRKWQCPICLKNYSLEDIIIDPYFNRITTMMLHCGEDVTDIEVKPDGSWTVKTKDELSDLGKWHFPDGSLHGDMNEVISNSETWRQINKHEKSGNPNLENGTEGGKIEASEHQHLPLRNPKEEDLENFCQMVITLSSSASGSGRDDENPSINQDYGRYDSIPGMNGNEINSIRHNFNSILSTENQSYGAIGEPDIIIVSDSEEEDVNLVSCHTDYKSCVLNDCGALSAPPRIEQSYLENPVPDSGISSCLDLFNDSGKDVGMSDWAYSSGTQASSRFQLFGEDSDVSDVLIDLERSGVTCSGPMNSYTLASKLTMNSSRQVPDSSIFSTNINEDDDLVDNPFAFVSVDPSLQNFLSTQPVGTLAETDLGHCPPISNSTHTEDWISLRLGCNGESIGSSVGTIAQSAVSKGLDLINDCRSNEGMNDKARSNRIDNRKKLNGPFSFPRQPRSVRRRGYSIASDSN</sequence>
<dbReference type="GO" id="GO:0016874">
    <property type="term" value="F:ligase activity"/>
    <property type="evidence" value="ECO:0007669"/>
    <property type="project" value="UniProtKB-KW"/>
</dbReference>
<dbReference type="InterPro" id="IPR003034">
    <property type="entry name" value="SAP_dom"/>
</dbReference>
<evidence type="ECO:0000256" key="1">
    <source>
        <dbReference type="ARBA" id="ARBA00004123"/>
    </source>
</evidence>
<protein>
    <submittedName>
        <fullName evidence="15 16">E3 SUMO-protein ligase SIZ1 isoform X1</fullName>
    </submittedName>
</protein>
<evidence type="ECO:0000256" key="3">
    <source>
        <dbReference type="ARBA" id="ARBA00005383"/>
    </source>
</evidence>
<keyword evidence="8" id="KW-0862">Zinc</keyword>
<dbReference type="InterPro" id="IPR004181">
    <property type="entry name" value="Znf_MIZ"/>
</dbReference>
<proteinExistence type="inferred from homology"/>
<dbReference type="SUPFAM" id="SSF68906">
    <property type="entry name" value="SAP domain"/>
    <property type="match status" value="1"/>
</dbReference>
<dbReference type="PROSITE" id="PS50800">
    <property type="entry name" value="SAP"/>
    <property type="match status" value="1"/>
</dbReference>
<dbReference type="InterPro" id="IPR013083">
    <property type="entry name" value="Znf_RING/FYVE/PHD"/>
</dbReference>
<dbReference type="CDD" id="cd16792">
    <property type="entry name" value="SP-RING_Siz-like"/>
    <property type="match status" value="1"/>
</dbReference>
<dbReference type="Gramene" id="Tc10v2_t005710.2">
    <property type="protein sequence ID" value="Tc10v2_p005710.2"/>
    <property type="gene ID" value="Tc10v2_g005710"/>
</dbReference>
<dbReference type="Pfam" id="PF02891">
    <property type="entry name" value="zf-MIZ"/>
    <property type="match status" value="1"/>
</dbReference>
<dbReference type="Pfam" id="PF02037">
    <property type="entry name" value="SAP"/>
    <property type="match status" value="1"/>
</dbReference>
<keyword evidence="9" id="KW-0539">Nucleus</keyword>
<dbReference type="SMART" id="SM00249">
    <property type="entry name" value="PHD"/>
    <property type="match status" value="1"/>
</dbReference>
<dbReference type="GO" id="GO:0008270">
    <property type="term" value="F:zinc ion binding"/>
    <property type="evidence" value="ECO:0007669"/>
    <property type="project" value="UniProtKB-KW"/>
</dbReference>
<evidence type="ECO:0000256" key="7">
    <source>
        <dbReference type="ARBA" id="ARBA00022786"/>
    </source>
</evidence>
<evidence type="ECO:0000313" key="15">
    <source>
        <dbReference type="RefSeq" id="XP_017984667.1"/>
    </source>
</evidence>
<dbReference type="GO" id="GO:0016925">
    <property type="term" value="P:protein sumoylation"/>
    <property type="evidence" value="ECO:0007669"/>
    <property type="project" value="UniProtKB-ARBA"/>
</dbReference>
<dbReference type="InterPro" id="IPR036361">
    <property type="entry name" value="SAP_dom_sf"/>
</dbReference>
<dbReference type="InterPro" id="IPR019786">
    <property type="entry name" value="Zinc_finger_PHD-type_CS"/>
</dbReference>
<dbReference type="CDD" id="cd15570">
    <property type="entry name" value="PHD_Bye1p_SIZ1_like"/>
    <property type="match status" value="1"/>
</dbReference>
<evidence type="ECO:0000256" key="5">
    <source>
        <dbReference type="ARBA" id="ARBA00022723"/>
    </source>
</evidence>
<evidence type="ECO:0000256" key="9">
    <source>
        <dbReference type="ARBA" id="ARBA00023242"/>
    </source>
</evidence>
<evidence type="ECO:0000259" key="12">
    <source>
        <dbReference type="PROSITE" id="PS50800"/>
    </source>
</evidence>
<evidence type="ECO:0000256" key="8">
    <source>
        <dbReference type="ARBA" id="ARBA00022833"/>
    </source>
</evidence>
<accession>A0AB32WYL6</accession>
<dbReference type="PROSITE" id="PS51044">
    <property type="entry name" value="ZF_SP_RING"/>
    <property type="match status" value="1"/>
</dbReference>
<dbReference type="RefSeq" id="XP_017984668.1">
    <property type="nucleotide sequence ID" value="XM_018129179.1"/>
</dbReference>
<dbReference type="Proteomes" id="UP000694886">
    <property type="component" value="Chromosome 10"/>
</dbReference>
<feature type="region of interest" description="Disordered" evidence="11">
    <location>
        <begin position="821"/>
        <end position="862"/>
    </location>
</feature>
<evidence type="ECO:0000313" key="14">
    <source>
        <dbReference type="Proteomes" id="UP000694886"/>
    </source>
</evidence>
<keyword evidence="15 16" id="KW-0436">Ligase</keyword>
<dbReference type="PANTHER" id="PTHR10782:SF102">
    <property type="entry name" value="E3 SUMO-PROTEIN LIGASE SIZ1"/>
    <property type="match status" value="1"/>
</dbReference>
<evidence type="ECO:0000256" key="11">
    <source>
        <dbReference type="SAM" id="MobiDB-lite"/>
    </source>
</evidence>
<keyword evidence="7" id="KW-0833">Ubl conjugation pathway</keyword>
<evidence type="ECO:0000259" key="13">
    <source>
        <dbReference type="PROSITE" id="PS51044"/>
    </source>
</evidence>
<gene>
    <name evidence="15 16" type="primary">LOC18586359</name>
</gene>